<name>A0A382IWU0_9ZZZZ</name>
<dbReference type="GO" id="GO:0006526">
    <property type="term" value="P:L-arginine biosynthetic process"/>
    <property type="evidence" value="ECO:0007669"/>
    <property type="project" value="TreeGrafter"/>
</dbReference>
<sequence>VVSQVVQLLRDLIALPSVNAAFLPPGDARAGEVKVADYLAKRAARASLDIERQPVAPGRDNLIVRLQPLGQARHRILLAPHLDTVGGDDPKMYRPIKKGNKLHGRGACDTKGSVAAMFRALENVASRKKRPSETEIVFVGLMDEECNQTGSRAFAKQRMKADLALVGEPTRCKVVTAHKGDLWLRLTASGKAAHGARPELGRNAVHALAQCIDAIETDYAALLRKRRYPVLGHATINTGTIRGGAQPNIVPDHCEADLDRRTLPGETFAKIRRELLGVLARRGLKAKLIDVKGYTCPALETDPGLPWVRDFMRSARQKKPLGVDYYCDAANLAGAGIPTVVWGPGD</sequence>
<evidence type="ECO:0000259" key="3">
    <source>
        <dbReference type="Pfam" id="PF07687"/>
    </source>
</evidence>
<dbReference type="InterPro" id="IPR036264">
    <property type="entry name" value="Bact_exopeptidase_dim_dom"/>
</dbReference>
<dbReference type="Pfam" id="PF07687">
    <property type="entry name" value="M20_dimer"/>
    <property type="match status" value="1"/>
</dbReference>
<gene>
    <name evidence="4" type="ORF">METZ01_LOCUS256451</name>
</gene>
<keyword evidence="1" id="KW-0479">Metal-binding</keyword>
<organism evidence="4">
    <name type="scientific">marine metagenome</name>
    <dbReference type="NCBI Taxonomy" id="408172"/>
    <lineage>
        <taxon>unclassified sequences</taxon>
        <taxon>metagenomes</taxon>
        <taxon>ecological metagenomes</taxon>
    </lineage>
</organism>
<dbReference type="Gene3D" id="3.30.70.360">
    <property type="match status" value="1"/>
</dbReference>
<dbReference type="EMBL" id="UINC01069877">
    <property type="protein sequence ID" value="SVC03597.1"/>
    <property type="molecule type" value="Genomic_DNA"/>
</dbReference>
<proteinExistence type="predicted"/>
<dbReference type="AlphaFoldDB" id="A0A382IWU0"/>
<dbReference type="Pfam" id="PF01546">
    <property type="entry name" value="Peptidase_M20"/>
    <property type="match status" value="1"/>
</dbReference>
<protein>
    <recommendedName>
        <fullName evidence="3">Peptidase M20 dimerisation domain-containing protein</fullName>
    </recommendedName>
</protein>
<dbReference type="PANTHER" id="PTHR43808:SF31">
    <property type="entry name" value="N-ACETYL-L-CITRULLINE DEACETYLASE"/>
    <property type="match status" value="1"/>
</dbReference>
<reference evidence="4" key="1">
    <citation type="submission" date="2018-05" db="EMBL/GenBank/DDBJ databases">
        <authorList>
            <person name="Lanie J.A."/>
            <person name="Ng W.-L."/>
            <person name="Kazmierczak K.M."/>
            <person name="Andrzejewski T.M."/>
            <person name="Davidsen T.M."/>
            <person name="Wayne K.J."/>
            <person name="Tettelin H."/>
            <person name="Glass J.I."/>
            <person name="Rusch D."/>
            <person name="Podicherti R."/>
            <person name="Tsui H.-C.T."/>
            <person name="Winkler M.E."/>
        </authorList>
    </citation>
    <scope>NUCLEOTIDE SEQUENCE</scope>
</reference>
<keyword evidence="2" id="KW-0378">Hydrolase</keyword>
<accession>A0A382IWU0</accession>
<dbReference type="InterPro" id="IPR011650">
    <property type="entry name" value="Peptidase_M20_dimer"/>
</dbReference>
<dbReference type="InterPro" id="IPR050072">
    <property type="entry name" value="Peptidase_M20A"/>
</dbReference>
<dbReference type="InterPro" id="IPR002933">
    <property type="entry name" value="Peptidase_M20"/>
</dbReference>
<dbReference type="GO" id="GO:0008777">
    <property type="term" value="F:acetylornithine deacetylase activity"/>
    <property type="evidence" value="ECO:0007669"/>
    <property type="project" value="TreeGrafter"/>
</dbReference>
<feature type="non-terminal residue" evidence="4">
    <location>
        <position position="346"/>
    </location>
</feature>
<evidence type="ECO:0000313" key="4">
    <source>
        <dbReference type="EMBL" id="SVC03597.1"/>
    </source>
</evidence>
<feature type="non-terminal residue" evidence="4">
    <location>
        <position position="1"/>
    </location>
</feature>
<evidence type="ECO:0000256" key="2">
    <source>
        <dbReference type="ARBA" id="ARBA00022801"/>
    </source>
</evidence>
<dbReference type="Gene3D" id="3.40.630.10">
    <property type="entry name" value="Zn peptidases"/>
    <property type="match status" value="1"/>
</dbReference>
<dbReference type="SUPFAM" id="SSF53187">
    <property type="entry name" value="Zn-dependent exopeptidases"/>
    <property type="match status" value="1"/>
</dbReference>
<dbReference type="GO" id="GO:0046872">
    <property type="term" value="F:metal ion binding"/>
    <property type="evidence" value="ECO:0007669"/>
    <property type="project" value="UniProtKB-KW"/>
</dbReference>
<dbReference type="SUPFAM" id="SSF55031">
    <property type="entry name" value="Bacterial exopeptidase dimerisation domain"/>
    <property type="match status" value="1"/>
</dbReference>
<dbReference type="PANTHER" id="PTHR43808">
    <property type="entry name" value="ACETYLORNITHINE DEACETYLASE"/>
    <property type="match status" value="1"/>
</dbReference>
<evidence type="ECO:0000256" key="1">
    <source>
        <dbReference type="ARBA" id="ARBA00022723"/>
    </source>
</evidence>
<feature type="domain" description="Peptidase M20 dimerisation" evidence="3">
    <location>
        <begin position="176"/>
        <end position="283"/>
    </location>
</feature>